<accession>A0A9X0CJQ1</accession>
<protein>
    <submittedName>
        <fullName evidence="1">Uncharacterized protein</fullName>
    </submittedName>
</protein>
<comment type="caution">
    <text evidence="1">The sequence shown here is derived from an EMBL/GenBank/DDBJ whole genome shotgun (WGS) entry which is preliminary data.</text>
</comment>
<name>A0A9X0CJQ1_9CNID</name>
<reference evidence="1" key="1">
    <citation type="submission" date="2023-01" db="EMBL/GenBank/DDBJ databases">
        <title>Genome assembly of the deep-sea coral Lophelia pertusa.</title>
        <authorList>
            <person name="Herrera S."/>
            <person name="Cordes E."/>
        </authorList>
    </citation>
    <scope>NUCLEOTIDE SEQUENCE</scope>
    <source>
        <strain evidence="1">USNM1676648</strain>
        <tissue evidence="1">Polyp</tissue>
    </source>
</reference>
<dbReference type="EMBL" id="MU827313">
    <property type="protein sequence ID" value="KAJ7359038.1"/>
    <property type="molecule type" value="Genomic_DNA"/>
</dbReference>
<dbReference type="AlphaFoldDB" id="A0A9X0CJQ1"/>
<organism evidence="1 2">
    <name type="scientific">Desmophyllum pertusum</name>
    <dbReference type="NCBI Taxonomy" id="174260"/>
    <lineage>
        <taxon>Eukaryota</taxon>
        <taxon>Metazoa</taxon>
        <taxon>Cnidaria</taxon>
        <taxon>Anthozoa</taxon>
        <taxon>Hexacorallia</taxon>
        <taxon>Scleractinia</taxon>
        <taxon>Caryophylliina</taxon>
        <taxon>Caryophylliidae</taxon>
        <taxon>Desmophyllum</taxon>
    </lineage>
</organism>
<evidence type="ECO:0000313" key="1">
    <source>
        <dbReference type="EMBL" id="KAJ7359038.1"/>
    </source>
</evidence>
<keyword evidence="2" id="KW-1185">Reference proteome</keyword>
<sequence length="60" mass="6555">MVIDEASMKRPVVLIAGDKVQQQPLGNHHGRVVQLASILNDGHLDRQLRNLQTLTVSSGV</sequence>
<evidence type="ECO:0000313" key="2">
    <source>
        <dbReference type="Proteomes" id="UP001163046"/>
    </source>
</evidence>
<gene>
    <name evidence="1" type="ORF">OS493_019945</name>
</gene>
<dbReference type="Proteomes" id="UP001163046">
    <property type="component" value="Unassembled WGS sequence"/>
</dbReference>
<proteinExistence type="predicted"/>